<accession>A0ABR2HC86</accession>
<evidence type="ECO:0000313" key="1">
    <source>
        <dbReference type="EMBL" id="KAK8844312.1"/>
    </source>
</evidence>
<proteinExistence type="predicted"/>
<dbReference type="EMBL" id="JAPFFF010000033">
    <property type="protein sequence ID" value="KAK8844312.1"/>
    <property type="molecule type" value="Genomic_DNA"/>
</dbReference>
<protein>
    <submittedName>
        <fullName evidence="1">Uncharacterized protein</fullName>
    </submittedName>
</protein>
<dbReference type="Proteomes" id="UP001470230">
    <property type="component" value="Unassembled WGS sequence"/>
</dbReference>
<reference evidence="1 2" key="1">
    <citation type="submission" date="2024-04" db="EMBL/GenBank/DDBJ databases">
        <title>Tritrichomonas musculus Genome.</title>
        <authorList>
            <person name="Alves-Ferreira E."/>
            <person name="Grigg M."/>
            <person name="Lorenzi H."/>
            <person name="Galac M."/>
        </authorList>
    </citation>
    <scope>NUCLEOTIDE SEQUENCE [LARGE SCALE GENOMIC DNA]</scope>
    <source>
        <strain evidence="1 2">EAF2021</strain>
    </source>
</reference>
<organism evidence="1 2">
    <name type="scientific">Tritrichomonas musculus</name>
    <dbReference type="NCBI Taxonomy" id="1915356"/>
    <lineage>
        <taxon>Eukaryota</taxon>
        <taxon>Metamonada</taxon>
        <taxon>Parabasalia</taxon>
        <taxon>Tritrichomonadida</taxon>
        <taxon>Tritrichomonadidae</taxon>
        <taxon>Tritrichomonas</taxon>
    </lineage>
</organism>
<evidence type="ECO:0000313" key="2">
    <source>
        <dbReference type="Proteomes" id="UP001470230"/>
    </source>
</evidence>
<sequence length="468" mass="55498">MIEFKIKHDPKNLEETGNDDYIKDNFFIFKTEFKDYDQIKAQDAYAISKLVQKIINSDKNSMEYCLKKDVYDQNFLDSFFDSISKKETIKIDEKYIRNFIEITNELEIEYTNQSDRTACLSFLCNLISSQSFTNEEEKFHYLCQNIIKIDSNILKTMPTNVTQELISNSEFSNENDHIQFLINNKSIIDHNIFDSIDFDKISKESLSEILSNFEFDEKSSIKDKIFQRMKKELLKNKISVLYLTLRVEQRVNLNFLTELNNDESNKNYQIQCKTIFDDELVKILKHDKDYLNLFDLIIIGGVNSFSEYPTMITHQVIEKFKEFHNNDGIFLFLHDVIYANFALLLEPFAHFLGYQSYNEKVVFDEVEFEEKSGKFDIISYPFNVGSKFKVAPTHQEQKFDPKYTVMKTSFHQKNYYTENLDENVADCDIGHTPNIPESEKKFFYNVICHLYRSSRNRHVKTRFIIKDI</sequence>
<gene>
    <name evidence="1" type="ORF">M9Y10_024525</name>
</gene>
<comment type="caution">
    <text evidence="1">The sequence shown here is derived from an EMBL/GenBank/DDBJ whole genome shotgun (WGS) entry which is preliminary data.</text>
</comment>
<keyword evidence="2" id="KW-1185">Reference proteome</keyword>
<name>A0ABR2HC86_9EUKA</name>